<evidence type="ECO:0000256" key="1">
    <source>
        <dbReference type="ARBA" id="ARBA00001974"/>
    </source>
</evidence>
<evidence type="ECO:0000313" key="7">
    <source>
        <dbReference type="Proteomes" id="UP001199424"/>
    </source>
</evidence>
<dbReference type="EMBL" id="JAJEQC010000009">
    <property type="protein sequence ID" value="MCC2137344.1"/>
    <property type="molecule type" value="Genomic_DNA"/>
</dbReference>
<keyword evidence="7" id="KW-1185">Reference proteome</keyword>
<feature type="domain" description="RsdA/BaiN/AoA(So)-like insert" evidence="5">
    <location>
        <begin position="189"/>
        <end position="353"/>
    </location>
</feature>
<comment type="cofactor">
    <cofactor evidence="1">
        <name>FAD</name>
        <dbReference type="ChEBI" id="CHEBI:57692"/>
    </cofactor>
</comment>
<comment type="caution">
    <text evidence="6">The sequence shown here is derived from an EMBL/GenBank/DDBJ whole genome shotgun (WGS) entry which is preliminary data.</text>
</comment>
<name>A0AAE3DJ00_9FIRM</name>
<feature type="domain" description="RsdA/BaiN/AoA(So)-like Rossmann fold-like" evidence="4">
    <location>
        <begin position="3"/>
        <end position="406"/>
    </location>
</feature>
<organism evidence="6 7">
    <name type="scientific">Hominenteromicrobium mulieris</name>
    <dbReference type="NCBI Taxonomy" id="2885357"/>
    <lineage>
        <taxon>Bacteria</taxon>
        <taxon>Bacillati</taxon>
        <taxon>Bacillota</taxon>
        <taxon>Clostridia</taxon>
        <taxon>Eubacteriales</taxon>
        <taxon>Oscillospiraceae</taxon>
        <taxon>Hominenteromicrobium</taxon>
    </lineage>
</organism>
<evidence type="ECO:0000259" key="4">
    <source>
        <dbReference type="Pfam" id="PF03486"/>
    </source>
</evidence>
<evidence type="ECO:0000313" key="6">
    <source>
        <dbReference type="EMBL" id="MCC2137344.1"/>
    </source>
</evidence>
<dbReference type="PANTHER" id="PTHR42887">
    <property type="entry name" value="OS12G0638800 PROTEIN"/>
    <property type="match status" value="1"/>
</dbReference>
<keyword evidence="3" id="KW-0274">FAD</keyword>
<evidence type="ECO:0000256" key="3">
    <source>
        <dbReference type="ARBA" id="ARBA00022827"/>
    </source>
</evidence>
<accession>A0AAE3DJ00</accession>
<dbReference type="InterPro" id="IPR023166">
    <property type="entry name" value="BaiN-like_dom_sf"/>
</dbReference>
<protein>
    <submittedName>
        <fullName evidence="6">NAD(P)/FAD-dependent oxidoreductase</fullName>
    </submittedName>
</protein>
<sequence>MFDAVVVGGGAAGMMAAITAAERGKHVLLLEKNAQLGRKIRITGKGRCNVTNNCEPRTVIESTPGNGRFLYGAVNHFTPQDTMDFFEGLGVPLKTERGNRVFPVSDNAHDIADALWKKLKKCRVEIRQGNVKEVLTENGSVIGVRTENDVFEAPSVLLACGGASYPGTGSNGDGARLAEKLGHTIIPMRPSLVALTSDDEDCPAMQGLSLRNCGVTVTDNEKKKKPVYTDFGELLFTHFGLSGPTILSASAHMRHMAPGRYTVTLDLKPALTPEQLDQRLLRDLEKNKNRNFSNSLDELLPQKMIPVVVRRSGIPPEEKCNTITREQRAVLLDVLKHFTVEISGFAPLSGAIVTAGGVSVKEVDPKTMQSKLIPGLYFAGEILDVDAYTGGFNLQIAFATGHAAGENL</sequence>
<dbReference type="PRINTS" id="PR00368">
    <property type="entry name" value="FADPNR"/>
</dbReference>
<dbReference type="AlphaFoldDB" id="A0AAE3DJ00"/>
<dbReference type="PRINTS" id="PR00411">
    <property type="entry name" value="PNDRDTASEI"/>
</dbReference>
<dbReference type="RefSeq" id="WP_308449583.1">
    <property type="nucleotide sequence ID" value="NZ_JAJEQC010000009.1"/>
</dbReference>
<dbReference type="Pfam" id="PF22780">
    <property type="entry name" value="HI0933_like_1st"/>
    <property type="match status" value="1"/>
</dbReference>
<dbReference type="Gene3D" id="2.40.30.10">
    <property type="entry name" value="Translation factors"/>
    <property type="match status" value="1"/>
</dbReference>
<keyword evidence="2" id="KW-0285">Flavoprotein</keyword>
<dbReference type="Pfam" id="PF03486">
    <property type="entry name" value="HI0933_like"/>
    <property type="match status" value="1"/>
</dbReference>
<evidence type="ECO:0000256" key="2">
    <source>
        <dbReference type="ARBA" id="ARBA00022630"/>
    </source>
</evidence>
<proteinExistence type="predicted"/>
<dbReference type="InterPro" id="IPR057661">
    <property type="entry name" value="RsdA/BaiN/AoA(So)_Rossmann"/>
</dbReference>
<dbReference type="SUPFAM" id="SSF51905">
    <property type="entry name" value="FAD/NAD(P)-binding domain"/>
    <property type="match status" value="1"/>
</dbReference>
<gene>
    <name evidence="6" type="ORF">LKD31_09990</name>
</gene>
<dbReference type="NCBIfam" id="TIGR00275">
    <property type="entry name" value="aminoacetone oxidase family FAD-binding enzyme"/>
    <property type="match status" value="1"/>
</dbReference>
<dbReference type="InterPro" id="IPR055178">
    <property type="entry name" value="RsdA/BaiN/AoA(So)-like_dom"/>
</dbReference>
<dbReference type="PANTHER" id="PTHR42887:SF2">
    <property type="entry name" value="OS12G0638800 PROTEIN"/>
    <property type="match status" value="1"/>
</dbReference>
<dbReference type="SUPFAM" id="SSF160996">
    <property type="entry name" value="HI0933 insert domain-like"/>
    <property type="match status" value="1"/>
</dbReference>
<reference evidence="6" key="1">
    <citation type="submission" date="2021-10" db="EMBL/GenBank/DDBJ databases">
        <title>Anaerobic single-cell dispensing facilitates the cultivation of human gut bacteria.</title>
        <authorList>
            <person name="Afrizal A."/>
        </authorList>
    </citation>
    <scope>NUCLEOTIDE SEQUENCE</scope>
    <source>
        <strain evidence="6">CLA-AA-H250</strain>
    </source>
</reference>
<dbReference type="Gene3D" id="3.50.50.60">
    <property type="entry name" value="FAD/NAD(P)-binding domain"/>
    <property type="match status" value="1"/>
</dbReference>
<dbReference type="InterPro" id="IPR036188">
    <property type="entry name" value="FAD/NAD-bd_sf"/>
</dbReference>
<evidence type="ECO:0000259" key="5">
    <source>
        <dbReference type="Pfam" id="PF22780"/>
    </source>
</evidence>
<dbReference type="Proteomes" id="UP001199424">
    <property type="component" value="Unassembled WGS sequence"/>
</dbReference>
<dbReference type="Gene3D" id="1.10.8.260">
    <property type="entry name" value="HI0933 insert domain-like"/>
    <property type="match status" value="1"/>
</dbReference>
<dbReference type="InterPro" id="IPR004792">
    <property type="entry name" value="BaiN-like"/>
</dbReference>